<evidence type="ECO:0000259" key="1">
    <source>
        <dbReference type="Pfam" id="PF00497"/>
    </source>
</evidence>
<organism evidence="2 3">
    <name type="scientific">Alkalimarinus alittae</name>
    <dbReference type="NCBI Taxonomy" id="2961619"/>
    <lineage>
        <taxon>Bacteria</taxon>
        <taxon>Pseudomonadati</taxon>
        <taxon>Pseudomonadota</taxon>
        <taxon>Gammaproteobacteria</taxon>
        <taxon>Alteromonadales</taxon>
        <taxon>Alteromonadaceae</taxon>
        <taxon>Alkalimarinus</taxon>
    </lineage>
</organism>
<name>A0ABY6N2S1_9ALTE</name>
<feature type="domain" description="Solute-binding protein family 3/N-terminal" evidence="1">
    <location>
        <begin position="39"/>
        <end position="240"/>
    </location>
</feature>
<sequence>MLGNRDRFKGLVVLLCWGLLAVSVSIHAKPLNVVTFIEKPLIYQKGGEPVGVVVDVVKEIFRQANIEYNLRLMPPKRALFTTAEADGYCVFPIERSQEREALFKWVSPIVISRHGLFSAPGKPISIKTLEDAKPYKLGSYLGSGVGEYLENLGFNVEYATRNELSARKLLKSRVDLWVSDIKSAKYLINSERLPITEPEIVFFTTIRAMACNLNVDPSIVKQLQKTVTQMYRNGSAEKIYGSLN</sequence>
<accession>A0ABY6N2S1</accession>
<dbReference type="Pfam" id="PF00497">
    <property type="entry name" value="SBP_bac_3"/>
    <property type="match status" value="1"/>
</dbReference>
<dbReference type="PANTHER" id="PTHR38834">
    <property type="entry name" value="PERIPLASMIC SUBSTRATE BINDING PROTEIN FAMILY 3"/>
    <property type="match status" value="1"/>
</dbReference>
<dbReference type="EMBL" id="CP100390">
    <property type="protein sequence ID" value="UZE96410.1"/>
    <property type="molecule type" value="Genomic_DNA"/>
</dbReference>
<evidence type="ECO:0000313" key="3">
    <source>
        <dbReference type="Proteomes" id="UP001163739"/>
    </source>
</evidence>
<keyword evidence="3" id="KW-1185">Reference proteome</keyword>
<evidence type="ECO:0000313" key="2">
    <source>
        <dbReference type="EMBL" id="UZE96410.1"/>
    </source>
</evidence>
<dbReference type="PANTHER" id="PTHR38834:SF3">
    <property type="entry name" value="SOLUTE-BINDING PROTEIN FAMILY 3_N-TERMINAL DOMAIN-CONTAINING PROTEIN"/>
    <property type="match status" value="1"/>
</dbReference>
<dbReference type="RefSeq" id="WP_265047896.1">
    <property type="nucleotide sequence ID" value="NZ_CP100390.1"/>
</dbReference>
<protein>
    <submittedName>
        <fullName evidence="2">ABC transporter substrate-binding protein</fullName>
    </submittedName>
</protein>
<dbReference type="SUPFAM" id="SSF53850">
    <property type="entry name" value="Periplasmic binding protein-like II"/>
    <property type="match status" value="1"/>
</dbReference>
<gene>
    <name evidence="2" type="ORF">NKI27_01295</name>
</gene>
<dbReference type="Gene3D" id="3.40.190.10">
    <property type="entry name" value="Periplasmic binding protein-like II"/>
    <property type="match status" value="2"/>
</dbReference>
<proteinExistence type="predicted"/>
<dbReference type="InterPro" id="IPR001638">
    <property type="entry name" value="Solute-binding_3/MltF_N"/>
</dbReference>
<reference evidence="2" key="1">
    <citation type="submission" date="2022-06" db="EMBL/GenBank/DDBJ databases">
        <title>Alkalimarinus sp. nov., isolated from gut of a Alitta virens.</title>
        <authorList>
            <person name="Yang A.I."/>
            <person name="Shin N.-R."/>
        </authorList>
    </citation>
    <scope>NUCLEOTIDE SEQUENCE</scope>
    <source>
        <strain evidence="2">A2M4</strain>
    </source>
</reference>
<dbReference type="Proteomes" id="UP001163739">
    <property type="component" value="Chromosome"/>
</dbReference>